<dbReference type="PRINTS" id="PR00194">
    <property type="entry name" value="TROPOMYOSIN"/>
</dbReference>
<protein>
    <recommendedName>
        <fullName evidence="5">Tropomyosin</fullName>
    </recommendedName>
</protein>
<feature type="coiled-coil region" evidence="2">
    <location>
        <begin position="89"/>
        <end position="154"/>
    </location>
</feature>
<dbReference type="RefSeq" id="XP_024356169.1">
    <property type="nucleotide sequence ID" value="XM_024489491.1"/>
</dbReference>
<reference evidence="3 4" key="1">
    <citation type="journal article" date="2013" name="Nat. Genet.">
        <title>The genome of the hydatid tapeworm Echinococcus granulosus.</title>
        <authorList>
            <person name="Zheng H."/>
            <person name="Zhang W."/>
            <person name="Zhang L."/>
            <person name="Zhang Z."/>
            <person name="Li J."/>
            <person name="Lu G."/>
            <person name="Zhu Y."/>
            <person name="Wang Y."/>
            <person name="Huang Y."/>
            <person name="Liu J."/>
            <person name="Kang H."/>
            <person name="Chen J."/>
            <person name="Wang L."/>
            <person name="Chen A."/>
            <person name="Yu S."/>
            <person name="Gao Z."/>
            <person name="Jin L."/>
            <person name="Gu W."/>
            <person name="Wang Z."/>
            <person name="Zhao L."/>
            <person name="Shi B."/>
            <person name="Wen H."/>
            <person name="Lin R."/>
            <person name="Jones M.K."/>
            <person name="Brejova B."/>
            <person name="Vinar T."/>
            <person name="Zhao G."/>
            <person name="McManus D.P."/>
            <person name="Chen Z."/>
            <person name="Zhou Y."/>
            <person name="Wang S."/>
        </authorList>
    </citation>
    <scope>NUCLEOTIDE SEQUENCE [LARGE SCALE GENOMIC DNA]</scope>
</reference>
<sequence>MATVRNVINELKVQQENLQSQIEELNAEIKNAEDENYKLEQTKLSLQHQETLLQQKIKKTAEQEKAKLDEIHKLEAHYSGVNESSESLTAKSKDAYEKHEKLLDELKEAQEQANKNDMMYEELKKRLVHMEQNRNRMEKRAALKEAEAMRLEEGFKDANSQVEILKSKDFEDDTDLMDKVSELQKRLDEAIRTAETSERLGAAFEQSIENLKRFLTPGKLSRTVVPAWHFMPHNCDGVIDWRVDTALIGLAVSRVACVQFSHAVEQIAKQREENAKIKDEMEKMNDVFEISEP</sequence>
<evidence type="ECO:0008006" key="5">
    <source>
        <dbReference type="Google" id="ProtNLM"/>
    </source>
</evidence>
<keyword evidence="4" id="KW-1185">Reference proteome</keyword>
<dbReference type="Pfam" id="PF00261">
    <property type="entry name" value="Tropomyosin"/>
    <property type="match status" value="1"/>
</dbReference>
<feature type="coiled-coil region" evidence="2">
    <location>
        <begin position="260"/>
        <end position="287"/>
    </location>
</feature>
<gene>
    <name evidence="3" type="ORF">EGR_00242</name>
</gene>
<dbReference type="Proteomes" id="UP000019149">
    <property type="component" value="Unassembled WGS sequence"/>
</dbReference>
<dbReference type="CTD" id="36335957"/>
<accession>W6UUM3</accession>
<dbReference type="AlphaFoldDB" id="W6UUM3"/>
<dbReference type="OMA" id="KRLVHME"/>
<comment type="caution">
    <text evidence="3">The sequence shown here is derived from an EMBL/GenBank/DDBJ whole genome shotgun (WGS) entry which is preliminary data.</text>
</comment>
<dbReference type="Gene3D" id="1.20.5.170">
    <property type="match status" value="1"/>
</dbReference>
<dbReference type="InterPro" id="IPR000533">
    <property type="entry name" value="Tropomyosin"/>
</dbReference>
<evidence type="ECO:0000256" key="2">
    <source>
        <dbReference type="SAM" id="Coils"/>
    </source>
</evidence>
<organism evidence="3 4">
    <name type="scientific">Echinococcus granulosus</name>
    <name type="common">Hydatid tapeworm</name>
    <dbReference type="NCBI Taxonomy" id="6210"/>
    <lineage>
        <taxon>Eukaryota</taxon>
        <taxon>Metazoa</taxon>
        <taxon>Spiralia</taxon>
        <taxon>Lophotrochozoa</taxon>
        <taxon>Platyhelminthes</taxon>
        <taxon>Cestoda</taxon>
        <taxon>Eucestoda</taxon>
        <taxon>Cyclophyllidea</taxon>
        <taxon>Taeniidae</taxon>
        <taxon>Echinococcus</taxon>
        <taxon>Echinococcus granulosus group</taxon>
    </lineage>
</organism>
<dbReference type="SUPFAM" id="SSF57997">
    <property type="entry name" value="Tropomyosin"/>
    <property type="match status" value="1"/>
</dbReference>
<dbReference type="OrthoDB" id="6273908at2759"/>
<dbReference type="KEGG" id="egl:EGR_00242"/>
<proteinExistence type="predicted"/>
<name>W6UUM3_ECHGR</name>
<dbReference type="STRING" id="6210.W6UUM3"/>
<dbReference type="GeneID" id="36335957"/>
<evidence type="ECO:0000313" key="4">
    <source>
        <dbReference type="Proteomes" id="UP000019149"/>
    </source>
</evidence>
<feature type="coiled-coil region" evidence="2">
    <location>
        <begin position="1"/>
        <end position="49"/>
    </location>
</feature>
<keyword evidence="1 2" id="KW-0175">Coiled coil</keyword>
<evidence type="ECO:0000256" key="1">
    <source>
        <dbReference type="ARBA" id="ARBA00023054"/>
    </source>
</evidence>
<dbReference type="EMBL" id="APAU02000001">
    <property type="protein sequence ID" value="EUB64973.1"/>
    <property type="molecule type" value="Genomic_DNA"/>
</dbReference>
<evidence type="ECO:0000313" key="3">
    <source>
        <dbReference type="EMBL" id="EUB64973.1"/>
    </source>
</evidence>